<protein>
    <submittedName>
        <fullName evidence="8">Spermatogenesis-associated protein 17 isoform X1</fullName>
    </submittedName>
</protein>
<evidence type="ECO:0000256" key="4">
    <source>
        <dbReference type="ARBA" id="ARBA00022860"/>
    </source>
</evidence>
<feature type="coiled-coil region" evidence="5">
    <location>
        <begin position="182"/>
        <end position="218"/>
    </location>
</feature>
<dbReference type="GO" id="GO:0000278">
    <property type="term" value="P:mitotic cell cycle"/>
    <property type="evidence" value="ECO:0007669"/>
    <property type="project" value="TreeGrafter"/>
</dbReference>
<dbReference type="PROSITE" id="PS50096">
    <property type="entry name" value="IQ"/>
    <property type="match status" value="3"/>
</dbReference>
<sequence length="412" mass="49089">MYSAPAVGRSLRRQVPLCRIREGGGRGRGGGGGRFTGPRTGCRTSHSLMMVSRKQLRRWKETGLDHDCFPVRDVTQRCVDEYRKTEYYAAVKIQSWFRGCKVRAYIRYLNKMMVFIQKSWRGYQGRKKFRKMLETAYFIMKMNFYNEMAVRIQRRWRGYYVRKYIHNYYALKKYLEIVALNNEMVRKELEEFAEMKEKEEVKKALEREKKKKDYLARKMHYLLSTQQIAGIYNSPYRKSPDPWEMQLKKAKPLSHKKKIEKNAMDFPWPTYTDSFSLQTMSTLPPIRRQKPQGPFRDTVDVLQQRFKPLEPSVRVAPSSISLQLAQEKQKQEEWRNRIQDETFMPFSYNVPDVYIPSIQRASKYGQSNYGLKYFREEHPEKWITKKDFLTVLPSIPLFGKFGQAYSRAGQFV</sequence>
<proteinExistence type="predicted"/>
<dbReference type="Gene3D" id="1.20.5.190">
    <property type="match status" value="1"/>
</dbReference>
<dbReference type="GO" id="GO:0007051">
    <property type="term" value="P:spindle organization"/>
    <property type="evidence" value="ECO:0007669"/>
    <property type="project" value="TreeGrafter"/>
</dbReference>
<evidence type="ECO:0000256" key="5">
    <source>
        <dbReference type="SAM" id="Coils"/>
    </source>
</evidence>
<dbReference type="RefSeq" id="XP_034283732.2">
    <property type="nucleotide sequence ID" value="XM_034427841.2"/>
</dbReference>
<evidence type="ECO:0000256" key="2">
    <source>
        <dbReference type="ARBA" id="ARBA00022490"/>
    </source>
</evidence>
<evidence type="ECO:0000313" key="7">
    <source>
        <dbReference type="Proteomes" id="UP001652622"/>
    </source>
</evidence>
<dbReference type="Pfam" id="PF00612">
    <property type="entry name" value="IQ"/>
    <property type="match status" value="3"/>
</dbReference>
<dbReference type="GO" id="GO:0051295">
    <property type="term" value="P:establishment of meiotic spindle localization"/>
    <property type="evidence" value="ECO:0007669"/>
    <property type="project" value="TreeGrafter"/>
</dbReference>
<dbReference type="GO" id="GO:0000922">
    <property type="term" value="C:spindle pole"/>
    <property type="evidence" value="ECO:0007669"/>
    <property type="project" value="TreeGrafter"/>
</dbReference>
<accession>A0A6P9CKD3</accession>
<comment type="subcellular location">
    <subcellularLocation>
        <location evidence="1">Cytoplasm</location>
    </subcellularLocation>
</comment>
<organism evidence="7 8">
    <name type="scientific">Pantherophis guttatus</name>
    <name type="common">Corn snake</name>
    <name type="synonym">Elaphe guttata</name>
    <dbReference type="NCBI Taxonomy" id="94885"/>
    <lineage>
        <taxon>Eukaryota</taxon>
        <taxon>Metazoa</taxon>
        <taxon>Chordata</taxon>
        <taxon>Craniata</taxon>
        <taxon>Vertebrata</taxon>
        <taxon>Euteleostomi</taxon>
        <taxon>Lepidosauria</taxon>
        <taxon>Squamata</taxon>
        <taxon>Bifurcata</taxon>
        <taxon>Unidentata</taxon>
        <taxon>Episquamata</taxon>
        <taxon>Toxicofera</taxon>
        <taxon>Serpentes</taxon>
        <taxon>Colubroidea</taxon>
        <taxon>Colubridae</taxon>
        <taxon>Colubrinae</taxon>
        <taxon>Pantherophis</taxon>
    </lineage>
</organism>
<keyword evidence="3" id="KW-0677">Repeat</keyword>
<feature type="compositionally biased region" description="Gly residues" evidence="6">
    <location>
        <begin position="26"/>
        <end position="35"/>
    </location>
</feature>
<dbReference type="AlphaFoldDB" id="A0A6P9CKD3"/>
<keyword evidence="2" id="KW-0963">Cytoplasm</keyword>
<dbReference type="OrthoDB" id="190375at2759"/>
<gene>
    <name evidence="8" type="primary">SPATA17</name>
</gene>
<evidence type="ECO:0000256" key="6">
    <source>
        <dbReference type="SAM" id="MobiDB-lite"/>
    </source>
</evidence>
<dbReference type="PANTHER" id="PTHR22706:SF1">
    <property type="entry name" value="ASSEMBLY FACTOR FOR SPINDLE MICROTUBULES"/>
    <property type="match status" value="1"/>
</dbReference>
<dbReference type="SMART" id="SM00015">
    <property type="entry name" value="IQ"/>
    <property type="match status" value="3"/>
</dbReference>
<dbReference type="InterPro" id="IPR027417">
    <property type="entry name" value="P-loop_NTPase"/>
</dbReference>
<dbReference type="InterPro" id="IPR000048">
    <property type="entry name" value="IQ_motif_EF-hand-BS"/>
</dbReference>
<keyword evidence="5" id="KW-0175">Coiled coil</keyword>
<dbReference type="GO" id="GO:0005516">
    <property type="term" value="F:calmodulin binding"/>
    <property type="evidence" value="ECO:0007669"/>
    <property type="project" value="UniProtKB-KW"/>
</dbReference>
<evidence type="ECO:0000313" key="8">
    <source>
        <dbReference type="RefSeq" id="XP_034283732.2"/>
    </source>
</evidence>
<dbReference type="Proteomes" id="UP001652622">
    <property type="component" value="Unplaced"/>
</dbReference>
<dbReference type="GeneID" id="117671718"/>
<reference evidence="8" key="1">
    <citation type="submission" date="2025-08" db="UniProtKB">
        <authorList>
            <consortium name="RefSeq"/>
        </authorList>
    </citation>
    <scope>IDENTIFICATION</scope>
    <source>
        <tissue evidence="8">Blood</tissue>
    </source>
</reference>
<dbReference type="GO" id="GO:0005737">
    <property type="term" value="C:cytoplasm"/>
    <property type="evidence" value="ECO:0007669"/>
    <property type="project" value="UniProtKB-SubCell"/>
</dbReference>
<feature type="region of interest" description="Disordered" evidence="6">
    <location>
        <begin position="21"/>
        <end position="40"/>
    </location>
</feature>
<dbReference type="SUPFAM" id="SSF52540">
    <property type="entry name" value="P-loop containing nucleoside triphosphate hydrolases"/>
    <property type="match status" value="1"/>
</dbReference>
<dbReference type="InterPro" id="IPR051185">
    <property type="entry name" value="ASPM"/>
</dbReference>
<keyword evidence="7" id="KW-1185">Reference proteome</keyword>
<keyword evidence="4" id="KW-0112">Calmodulin-binding</keyword>
<evidence type="ECO:0000256" key="1">
    <source>
        <dbReference type="ARBA" id="ARBA00004496"/>
    </source>
</evidence>
<name>A0A6P9CKD3_PANGU</name>
<evidence type="ECO:0000256" key="3">
    <source>
        <dbReference type="ARBA" id="ARBA00022737"/>
    </source>
</evidence>
<dbReference type="PANTHER" id="PTHR22706">
    <property type="entry name" value="ASSEMBLY FACTOR FOR SPINDLE MICROTUBULES"/>
    <property type="match status" value="1"/>
</dbReference>